<proteinExistence type="predicted"/>
<dbReference type="EMBL" id="FUXZ01000003">
    <property type="protein sequence ID" value="SKA61806.1"/>
    <property type="molecule type" value="Genomic_DNA"/>
</dbReference>
<feature type="domain" description="Protein kinase" evidence="3">
    <location>
        <begin position="14"/>
        <end position="332"/>
    </location>
</feature>
<dbReference type="GO" id="GO:0005524">
    <property type="term" value="F:ATP binding"/>
    <property type="evidence" value="ECO:0007669"/>
    <property type="project" value="InterPro"/>
</dbReference>
<organism evidence="4 5">
    <name type="scientific">Eubacterium uniforme</name>
    <dbReference type="NCBI Taxonomy" id="39495"/>
    <lineage>
        <taxon>Bacteria</taxon>
        <taxon>Bacillati</taxon>
        <taxon>Bacillota</taxon>
        <taxon>Clostridia</taxon>
        <taxon>Eubacteriales</taxon>
        <taxon>Eubacteriaceae</taxon>
        <taxon>Eubacterium</taxon>
    </lineage>
</organism>
<dbReference type="Gene3D" id="1.10.510.10">
    <property type="entry name" value="Transferase(Phosphotransferase) domain 1"/>
    <property type="match status" value="1"/>
</dbReference>
<keyword evidence="1" id="KW-0175">Coiled coil</keyword>
<dbReference type="InterPro" id="IPR000719">
    <property type="entry name" value="Prot_kinase_dom"/>
</dbReference>
<sequence>MSIAYAGINGEPYVADDEPLGKGGEGTVYKILGKPDLVVKEFNENIRTETRHRKLLAMAQANLSGNMLKQLCWPIDVVYLNKNFVGYVMPKLENFIELNVMYLDDSGYNLEERLMVAKNLCAAINAVHNSGQVCGDLNPKNIVVNPETSRVTLVDTDSYHITDARSGKIYRCEVGLPEYLAAEIQEKMMNNYNLINAPLPTFTKETDLFALAIHIFALLMNGCHPFASAVDYSAALSVMSMSRSSVAAPQPIDNIRGGHFIFYKETGGLVKPKYAPDFNILPDYIQELFVRTFVDGHNDPTRRADTLEWYDALSKMQDELSVCPDHEDHMYWSHLKECPWCALQRKLQEYVAPVTPVDSRYAAVIEASRKGYSGPTADELFAREKEELEKALNTTWYQQIGNKVGDVLYDFSFAKDKVVDIAAKTKKAISNGRKDEAYGSGPVSDRYEKDPYSSFYPVSDGKVDDNSEAAKKAAAEFKKTNDDIRIESYRNERINVRAEAKKEAWEREKVHTERTDIYALRDEKRSSSDRKLEQKIYEEELKEEIQKEKEGKRRAQEIRKRYIASKKRQYKKKGIAGVIQSMALALHEILEALQRKGIYIKLVLLCSVLIQIGLRMLDEEKHFNTIAFSICGVVGAGIYIFKKLWTNTVRFKLMDYVYAFLYSVIGRYVGTFIIISFFGDMIK</sequence>
<keyword evidence="5" id="KW-1185">Reference proteome</keyword>
<dbReference type="InterPro" id="IPR011009">
    <property type="entry name" value="Kinase-like_dom_sf"/>
</dbReference>
<evidence type="ECO:0000256" key="2">
    <source>
        <dbReference type="SAM" id="Phobius"/>
    </source>
</evidence>
<reference evidence="4 5" key="1">
    <citation type="submission" date="2017-02" db="EMBL/GenBank/DDBJ databases">
        <authorList>
            <person name="Peterson S.W."/>
        </authorList>
    </citation>
    <scope>NUCLEOTIDE SEQUENCE [LARGE SCALE GENOMIC DNA]</scope>
    <source>
        <strain evidence="4 5">ATCC 35992</strain>
    </source>
</reference>
<evidence type="ECO:0000256" key="1">
    <source>
        <dbReference type="SAM" id="Coils"/>
    </source>
</evidence>
<dbReference type="STRING" id="39495.SAMN02745111_00569"/>
<dbReference type="SMART" id="SM00220">
    <property type="entry name" value="S_TKc"/>
    <property type="match status" value="1"/>
</dbReference>
<keyword evidence="2" id="KW-1133">Transmembrane helix</keyword>
<protein>
    <submittedName>
        <fullName evidence="4">Protein kinase domain-containing protein</fullName>
    </submittedName>
</protein>
<feature type="transmembrane region" description="Helical" evidence="2">
    <location>
        <begin position="598"/>
        <end position="617"/>
    </location>
</feature>
<dbReference type="Pfam" id="PF00069">
    <property type="entry name" value="Pkinase"/>
    <property type="match status" value="1"/>
</dbReference>
<dbReference type="OrthoDB" id="9805504at2"/>
<keyword evidence="2" id="KW-0812">Transmembrane</keyword>
<dbReference type="RefSeq" id="WP_078765457.1">
    <property type="nucleotide sequence ID" value="NZ_FUXZ01000003.1"/>
</dbReference>
<gene>
    <name evidence="4" type="ORF">SAMN02745111_00569</name>
</gene>
<name>A0A1T4VA95_9FIRM</name>
<dbReference type="Proteomes" id="UP000190814">
    <property type="component" value="Unassembled WGS sequence"/>
</dbReference>
<accession>A0A1T4VA95</accession>
<evidence type="ECO:0000259" key="3">
    <source>
        <dbReference type="PROSITE" id="PS50011"/>
    </source>
</evidence>
<keyword evidence="4" id="KW-0418">Kinase</keyword>
<feature type="coiled-coil region" evidence="1">
    <location>
        <begin position="495"/>
        <end position="558"/>
    </location>
</feature>
<dbReference type="AlphaFoldDB" id="A0A1T4VA95"/>
<feature type="transmembrane region" description="Helical" evidence="2">
    <location>
        <begin position="653"/>
        <end position="678"/>
    </location>
</feature>
<keyword evidence="2" id="KW-0472">Membrane</keyword>
<feature type="transmembrane region" description="Helical" evidence="2">
    <location>
        <begin position="623"/>
        <end position="641"/>
    </location>
</feature>
<dbReference type="PROSITE" id="PS50011">
    <property type="entry name" value="PROTEIN_KINASE_DOM"/>
    <property type="match status" value="1"/>
</dbReference>
<evidence type="ECO:0000313" key="5">
    <source>
        <dbReference type="Proteomes" id="UP000190814"/>
    </source>
</evidence>
<keyword evidence="4" id="KW-0808">Transferase</keyword>
<dbReference type="GO" id="GO:0004672">
    <property type="term" value="F:protein kinase activity"/>
    <property type="evidence" value="ECO:0007669"/>
    <property type="project" value="InterPro"/>
</dbReference>
<dbReference type="SUPFAM" id="SSF56112">
    <property type="entry name" value="Protein kinase-like (PK-like)"/>
    <property type="match status" value="1"/>
</dbReference>
<evidence type="ECO:0000313" key="4">
    <source>
        <dbReference type="EMBL" id="SKA61806.1"/>
    </source>
</evidence>